<dbReference type="InterPro" id="IPR004919">
    <property type="entry name" value="GmrSD_N"/>
</dbReference>
<dbReference type="RefSeq" id="WP_015881996.1">
    <property type="nucleotide sequence ID" value="NC_012669.1"/>
</dbReference>
<evidence type="ECO:0000313" key="2">
    <source>
        <dbReference type="EMBL" id="ACQ79756.1"/>
    </source>
</evidence>
<dbReference type="EMBL" id="CP001618">
    <property type="protein sequence ID" value="ACQ79756.1"/>
    <property type="molecule type" value="Genomic_DNA"/>
</dbReference>
<gene>
    <name evidence="2" type="ordered locus">Bcav_1500</name>
</gene>
<sequence length="377" mass="41418">MTSDADDSPESGERSADLLDRTLSDFELEDLVDGDEAPPAVTYSTQDYPVDGLVKRLERGSMRVPQFGVDDPANATAGFQRGFVWTKGQMDRFIESLLLGYPVPGIFLVKQTDNVMLVLDGQQRLETLRRFYAGTHNARPFALENVSADFRGRTYKTLGEASKLALDDSFMQATIVSTDGSTEVNDAIYRIFERLNSGGTQLTPHEIRVALFAGPLMVLVEELNSFPAWRALFGPPNKRIRDHELVMRIAALYLHAPEYARPLKSFLNNFSAAYRNARELPNDAADLFRRATVILERDAGRGALRRGEVGQVNAAQAEAIIVGLMRKLAQGREPAAVASAISALKGSDEFARVTTRSTADNDAVRDRLSLAAAAFAS</sequence>
<dbReference type="KEGG" id="bcv:Bcav_1500"/>
<dbReference type="Proteomes" id="UP000007962">
    <property type="component" value="Chromosome"/>
</dbReference>
<dbReference type="Pfam" id="PF03235">
    <property type="entry name" value="GmrSD_N"/>
    <property type="match status" value="1"/>
</dbReference>
<dbReference type="HOGENOM" id="CLU_038557_2_2_11"/>
<organism evidence="2 3">
    <name type="scientific">Beutenbergia cavernae (strain ATCC BAA-8 / DSM 12333 / CCUG 43141 / JCM 11478 / NBRC 16432 / NCIMB 13614 / HKI 0122)</name>
    <dbReference type="NCBI Taxonomy" id="471853"/>
    <lineage>
        <taxon>Bacteria</taxon>
        <taxon>Bacillati</taxon>
        <taxon>Actinomycetota</taxon>
        <taxon>Actinomycetes</taxon>
        <taxon>Micrococcales</taxon>
        <taxon>Beutenbergiaceae</taxon>
        <taxon>Beutenbergia</taxon>
    </lineage>
</organism>
<accession>C5C357</accession>
<feature type="domain" description="GmrSD restriction endonucleases N-terminal" evidence="1">
    <location>
        <begin position="79"/>
        <end position="212"/>
    </location>
</feature>
<dbReference type="eggNOG" id="COG1479">
    <property type="taxonomic scope" value="Bacteria"/>
</dbReference>
<dbReference type="PANTHER" id="PTHR39639">
    <property type="entry name" value="CHROMOSOME 16, WHOLE GENOME SHOTGUN SEQUENCE"/>
    <property type="match status" value="1"/>
</dbReference>
<name>C5C357_BEUC1</name>
<keyword evidence="3" id="KW-1185">Reference proteome</keyword>
<protein>
    <recommendedName>
        <fullName evidence="1">GmrSD restriction endonucleases N-terminal domain-containing protein</fullName>
    </recommendedName>
</protein>
<dbReference type="PANTHER" id="PTHR39639:SF1">
    <property type="entry name" value="DUF262 DOMAIN-CONTAINING PROTEIN"/>
    <property type="match status" value="1"/>
</dbReference>
<dbReference type="AlphaFoldDB" id="C5C357"/>
<reference evidence="2 3" key="1">
    <citation type="journal article" date="2009" name="Stand. Genomic Sci.">
        <title>Complete genome sequence of Beutenbergia cavernae type strain (HKI 0122).</title>
        <authorList>
            <person name="Land M."/>
            <person name="Pukall R."/>
            <person name="Abt B."/>
            <person name="Goker M."/>
            <person name="Rohde M."/>
            <person name="Glavina Del Rio T."/>
            <person name="Tice H."/>
            <person name="Copeland A."/>
            <person name="Cheng J.F."/>
            <person name="Lucas S."/>
            <person name="Chen F."/>
            <person name="Nolan M."/>
            <person name="Bruce D."/>
            <person name="Goodwin L."/>
            <person name="Pitluck S."/>
            <person name="Ivanova N."/>
            <person name="Mavromatis K."/>
            <person name="Ovchinnikova G."/>
            <person name="Pati A."/>
            <person name="Chen A."/>
            <person name="Palaniappan K."/>
            <person name="Hauser L."/>
            <person name="Chang Y.J."/>
            <person name="Jefferies C.C."/>
            <person name="Saunders E."/>
            <person name="Brettin T."/>
            <person name="Detter J.C."/>
            <person name="Han C."/>
            <person name="Chain P."/>
            <person name="Bristow J."/>
            <person name="Eisen J.A."/>
            <person name="Markowitz V."/>
            <person name="Hugenholtz P."/>
            <person name="Kyrpides N.C."/>
            <person name="Klenk H.P."/>
            <person name="Lapidus A."/>
        </authorList>
    </citation>
    <scope>NUCLEOTIDE SEQUENCE [LARGE SCALE GENOMIC DNA]</scope>
    <source>
        <strain evidence="3">ATCC BAA-8 / DSM 12333 / NBRC 16432</strain>
    </source>
</reference>
<proteinExistence type="predicted"/>
<evidence type="ECO:0000313" key="3">
    <source>
        <dbReference type="Proteomes" id="UP000007962"/>
    </source>
</evidence>
<evidence type="ECO:0000259" key="1">
    <source>
        <dbReference type="Pfam" id="PF03235"/>
    </source>
</evidence>